<accession>A0A6A4QC39</accession>
<evidence type="ECO:0000313" key="1">
    <source>
        <dbReference type="EMBL" id="KAE9611149.1"/>
    </source>
</evidence>
<keyword evidence="2" id="KW-1185">Reference proteome</keyword>
<dbReference type="AlphaFoldDB" id="A0A6A4QC39"/>
<dbReference type="Proteomes" id="UP000447434">
    <property type="component" value="Chromosome 7"/>
</dbReference>
<protein>
    <submittedName>
        <fullName evidence="1">Uncharacterized protein</fullName>
    </submittedName>
</protein>
<comment type="caution">
    <text evidence="1">The sequence shown here is derived from an EMBL/GenBank/DDBJ whole genome shotgun (WGS) entry which is preliminary data.</text>
</comment>
<gene>
    <name evidence="1" type="ORF">Lalb_Chr07g0194611</name>
</gene>
<sequence>MISDPESNFFLVVMSQKMSFRYGSKVTFRLVRQTYMDETCSEVSLIPPTSLPQEWFN</sequence>
<proteinExistence type="predicted"/>
<reference evidence="2" key="1">
    <citation type="journal article" date="2020" name="Nat. Commun.">
        <title>Genome sequence of the cluster root forming white lupin.</title>
        <authorList>
            <person name="Hufnagel B."/>
            <person name="Marques A."/>
            <person name="Soriano A."/>
            <person name="Marques L."/>
            <person name="Divol F."/>
            <person name="Doumas P."/>
            <person name="Sallet E."/>
            <person name="Mancinotti D."/>
            <person name="Carrere S."/>
            <person name="Marande W."/>
            <person name="Arribat S."/>
            <person name="Keller J."/>
            <person name="Huneau C."/>
            <person name="Blein T."/>
            <person name="Aime D."/>
            <person name="Laguerre M."/>
            <person name="Taylor J."/>
            <person name="Schubert V."/>
            <person name="Nelson M."/>
            <person name="Geu-Flores F."/>
            <person name="Crespi M."/>
            <person name="Gallardo-Guerrero K."/>
            <person name="Delaux P.-M."/>
            <person name="Salse J."/>
            <person name="Berges H."/>
            <person name="Guyot R."/>
            <person name="Gouzy J."/>
            <person name="Peret B."/>
        </authorList>
    </citation>
    <scope>NUCLEOTIDE SEQUENCE [LARGE SCALE GENOMIC DNA]</scope>
    <source>
        <strain evidence="2">cv. Amiga</strain>
    </source>
</reference>
<organism evidence="1 2">
    <name type="scientific">Lupinus albus</name>
    <name type="common">White lupine</name>
    <name type="synonym">Lupinus termis</name>
    <dbReference type="NCBI Taxonomy" id="3870"/>
    <lineage>
        <taxon>Eukaryota</taxon>
        <taxon>Viridiplantae</taxon>
        <taxon>Streptophyta</taxon>
        <taxon>Embryophyta</taxon>
        <taxon>Tracheophyta</taxon>
        <taxon>Spermatophyta</taxon>
        <taxon>Magnoliopsida</taxon>
        <taxon>eudicotyledons</taxon>
        <taxon>Gunneridae</taxon>
        <taxon>Pentapetalae</taxon>
        <taxon>rosids</taxon>
        <taxon>fabids</taxon>
        <taxon>Fabales</taxon>
        <taxon>Fabaceae</taxon>
        <taxon>Papilionoideae</taxon>
        <taxon>50 kb inversion clade</taxon>
        <taxon>genistoids sensu lato</taxon>
        <taxon>core genistoids</taxon>
        <taxon>Genisteae</taxon>
        <taxon>Lupinus</taxon>
    </lineage>
</organism>
<evidence type="ECO:0000313" key="2">
    <source>
        <dbReference type="Proteomes" id="UP000447434"/>
    </source>
</evidence>
<dbReference type="EMBL" id="WOCE01000007">
    <property type="protein sequence ID" value="KAE9611149.1"/>
    <property type="molecule type" value="Genomic_DNA"/>
</dbReference>
<name>A0A6A4QC39_LUPAL</name>